<keyword evidence="14" id="KW-1185">Reference proteome</keyword>
<protein>
    <recommendedName>
        <fullName evidence="12">Innexin</fullName>
    </recommendedName>
</protein>
<evidence type="ECO:0000256" key="10">
    <source>
        <dbReference type="ARBA" id="ARBA00023136"/>
    </source>
</evidence>
<dbReference type="GO" id="GO:0007602">
    <property type="term" value="P:phototransduction"/>
    <property type="evidence" value="ECO:0007669"/>
    <property type="project" value="TreeGrafter"/>
</dbReference>
<feature type="transmembrane region" description="Helical" evidence="12">
    <location>
        <begin position="167"/>
        <end position="191"/>
    </location>
</feature>
<comment type="function">
    <text evidence="12">Structural component of the gap junctions.</text>
</comment>
<evidence type="ECO:0000313" key="14">
    <source>
        <dbReference type="Proteomes" id="UP001054837"/>
    </source>
</evidence>
<dbReference type="PRINTS" id="PR01262">
    <property type="entry name" value="INNEXIN"/>
</dbReference>
<comment type="subcellular location">
    <subcellularLocation>
        <location evidence="1">Cell junction</location>
        <location evidence="1">Gap junction</location>
    </subcellularLocation>
    <subcellularLocation>
        <location evidence="2 12">Cell membrane</location>
        <topology evidence="2 12">Multi-pass membrane protein</topology>
    </subcellularLocation>
</comment>
<evidence type="ECO:0000256" key="9">
    <source>
        <dbReference type="ARBA" id="ARBA00023065"/>
    </source>
</evidence>
<dbReference type="PROSITE" id="PS51013">
    <property type="entry name" value="PANNEXIN"/>
    <property type="match status" value="1"/>
</dbReference>
<evidence type="ECO:0000256" key="5">
    <source>
        <dbReference type="ARBA" id="ARBA00022692"/>
    </source>
</evidence>
<accession>A0AAV4X0W0</accession>
<feature type="transmembrane region" description="Helical" evidence="12">
    <location>
        <begin position="77"/>
        <end position="98"/>
    </location>
</feature>
<dbReference type="GO" id="GO:0005886">
    <property type="term" value="C:plasma membrane"/>
    <property type="evidence" value="ECO:0007669"/>
    <property type="project" value="UniProtKB-SubCell"/>
</dbReference>
<keyword evidence="6" id="KW-0303">Gap junction</keyword>
<dbReference type="AlphaFoldDB" id="A0AAV4X0W0"/>
<dbReference type="Proteomes" id="UP001054837">
    <property type="component" value="Unassembled WGS sequence"/>
</dbReference>
<evidence type="ECO:0000256" key="8">
    <source>
        <dbReference type="ARBA" id="ARBA00022989"/>
    </source>
</evidence>
<dbReference type="Pfam" id="PF00876">
    <property type="entry name" value="Innexin"/>
    <property type="match status" value="1"/>
</dbReference>
<dbReference type="GO" id="GO:0005921">
    <property type="term" value="C:gap junction"/>
    <property type="evidence" value="ECO:0007669"/>
    <property type="project" value="UniProtKB-SubCell"/>
</dbReference>
<dbReference type="InterPro" id="IPR000990">
    <property type="entry name" value="Innexin"/>
</dbReference>
<sequence length="263" mass="30409">MNGSSTPITSGCASCCFFQSILFYVPRYYWKAVEGGRMKNLILKLNDPCLDEKTKTPNKELLVEYLMGNLNHHSTYVISYIFAELLNFINVIGQMYLIDLFLGGEFSKYGVKVLQFSGWDGDIRYDPMIQVFPRITKCKFHKYGSSGDLEKIDALCILPINILNEKIFIFIWFWFIILAVMSGLVLIYRIVLLFWPASRFMVTSCRSRLVKSDDLRTVLSRCWLGDWFILDLLAKNLDSLNFRDVVSHFAARLEGKKGDYSFP</sequence>
<gene>
    <name evidence="13" type="primary">Inx2</name>
    <name evidence="12" type="synonym">inx</name>
    <name evidence="13" type="ORF">CDAR_438731</name>
</gene>
<evidence type="ECO:0000256" key="4">
    <source>
        <dbReference type="ARBA" id="ARBA00022475"/>
    </source>
</evidence>
<keyword evidence="5 12" id="KW-0812">Transmembrane</keyword>
<evidence type="ECO:0000313" key="13">
    <source>
        <dbReference type="EMBL" id="GIY88791.1"/>
    </source>
</evidence>
<reference evidence="13 14" key="1">
    <citation type="submission" date="2021-06" db="EMBL/GenBank/DDBJ databases">
        <title>Caerostris darwini draft genome.</title>
        <authorList>
            <person name="Kono N."/>
            <person name="Arakawa K."/>
        </authorList>
    </citation>
    <scope>NUCLEOTIDE SEQUENCE [LARGE SCALE GENOMIC DNA]</scope>
</reference>
<keyword evidence="9 12" id="KW-0406">Ion transport</keyword>
<comment type="similarity">
    <text evidence="12">Belongs to the pannexin family.</text>
</comment>
<comment type="caution">
    <text evidence="13">The sequence shown here is derived from an EMBL/GenBank/DDBJ whole genome shotgun (WGS) entry which is preliminary data.</text>
</comment>
<keyword evidence="7" id="KW-0965">Cell junction</keyword>
<keyword evidence="3 12" id="KW-0813">Transport</keyword>
<proteinExistence type="inferred from homology"/>
<dbReference type="GO" id="GO:0034220">
    <property type="term" value="P:monoatomic ion transmembrane transport"/>
    <property type="evidence" value="ECO:0007669"/>
    <property type="project" value="UniProtKB-KW"/>
</dbReference>
<dbReference type="EMBL" id="BPLQ01015526">
    <property type="protein sequence ID" value="GIY88791.1"/>
    <property type="molecule type" value="Genomic_DNA"/>
</dbReference>
<keyword evidence="8 12" id="KW-1133">Transmembrane helix</keyword>
<evidence type="ECO:0000256" key="11">
    <source>
        <dbReference type="ARBA" id="ARBA00023303"/>
    </source>
</evidence>
<organism evidence="13 14">
    <name type="scientific">Caerostris darwini</name>
    <dbReference type="NCBI Taxonomy" id="1538125"/>
    <lineage>
        <taxon>Eukaryota</taxon>
        <taxon>Metazoa</taxon>
        <taxon>Ecdysozoa</taxon>
        <taxon>Arthropoda</taxon>
        <taxon>Chelicerata</taxon>
        <taxon>Arachnida</taxon>
        <taxon>Araneae</taxon>
        <taxon>Araneomorphae</taxon>
        <taxon>Entelegynae</taxon>
        <taxon>Araneoidea</taxon>
        <taxon>Araneidae</taxon>
        <taxon>Caerostris</taxon>
    </lineage>
</organism>
<keyword evidence="10 12" id="KW-0472">Membrane</keyword>
<comment type="caution">
    <text evidence="12">Lacks conserved residue(s) required for the propagation of feature annotation.</text>
</comment>
<dbReference type="PANTHER" id="PTHR11893">
    <property type="entry name" value="INNEXIN"/>
    <property type="match status" value="1"/>
</dbReference>
<keyword evidence="4" id="KW-1003">Cell membrane</keyword>
<evidence type="ECO:0000256" key="2">
    <source>
        <dbReference type="ARBA" id="ARBA00004651"/>
    </source>
</evidence>
<keyword evidence="11 12" id="KW-0407">Ion channel</keyword>
<evidence type="ECO:0000256" key="1">
    <source>
        <dbReference type="ARBA" id="ARBA00004610"/>
    </source>
</evidence>
<name>A0AAV4X0W0_9ARAC</name>
<evidence type="ECO:0000256" key="6">
    <source>
        <dbReference type="ARBA" id="ARBA00022868"/>
    </source>
</evidence>
<dbReference type="GO" id="GO:0005243">
    <property type="term" value="F:gap junction channel activity"/>
    <property type="evidence" value="ECO:0007669"/>
    <property type="project" value="TreeGrafter"/>
</dbReference>
<dbReference type="PANTHER" id="PTHR11893:SF41">
    <property type="entry name" value="INNEXIN INX2"/>
    <property type="match status" value="1"/>
</dbReference>
<evidence type="ECO:0000256" key="3">
    <source>
        <dbReference type="ARBA" id="ARBA00022448"/>
    </source>
</evidence>
<evidence type="ECO:0000256" key="7">
    <source>
        <dbReference type="ARBA" id="ARBA00022949"/>
    </source>
</evidence>
<evidence type="ECO:0000256" key="12">
    <source>
        <dbReference type="RuleBase" id="RU010713"/>
    </source>
</evidence>